<dbReference type="Gene3D" id="1.25.10.10">
    <property type="entry name" value="Leucine-rich Repeat Variant"/>
    <property type="match status" value="1"/>
</dbReference>
<dbReference type="PANTHER" id="PTHR12378:SF7">
    <property type="entry name" value="DESUMOYLATING ISOPEPTIDASE 1"/>
    <property type="match status" value="1"/>
</dbReference>
<dbReference type="PROSITE" id="PS00194">
    <property type="entry name" value="THIOREDOXIN_1"/>
    <property type="match status" value="1"/>
</dbReference>
<protein>
    <submittedName>
        <fullName evidence="8">DUF862-domain-containing protein</fullName>
    </submittedName>
</protein>
<dbReference type="EMBL" id="KV744959">
    <property type="protein sequence ID" value="OCK80449.1"/>
    <property type="molecule type" value="Genomic_DNA"/>
</dbReference>
<dbReference type="PROSITE" id="PS51396">
    <property type="entry name" value="PUL"/>
    <property type="match status" value="1"/>
</dbReference>
<feature type="compositionally biased region" description="Low complexity" evidence="4">
    <location>
        <begin position="158"/>
        <end position="170"/>
    </location>
</feature>
<dbReference type="GO" id="GO:0008233">
    <property type="term" value="F:peptidase activity"/>
    <property type="evidence" value="ECO:0007669"/>
    <property type="project" value="UniProtKB-KW"/>
</dbReference>
<dbReference type="CDD" id="cd02947">
    <property type="entry name" value="TRX_family"/>
    <property type="match status" value="1"/>
</dbReference>
<keyword evidence="3" id="KW-0378">Hydrolase</keyword>
<organism evidence="8 9">
    <name type="scientific">Lepidopterella palustris CBS 459.81</name>
    <dbReference type="NCBI Taxonomy" id="1314670"/>
    <lineage>
        <taxon>Eukaryota</taxon>
        <taxon>Fungi</taxon>
        <taxon>Dikarya</taxon>
        <taxon>Ascomycota</taxon>
        <taxon>Pezizomycotina</taxon>
        <taxon>Dothideomycetes</taxon>
        <taxon>Pleosporomycetidae</taxon>
        <taxon>Mytilinidiales</taxon>
        <taxon>Argynnaceae</taxon>
        <taxon>Lepidopterella</taxon>
    </lineage>
</organism>
<evidence type="ECO:0000313" key="8">
    <source>
        <dbReference type="EMBL" id="OCK80449.1"/>
    </source>
</evidence>
<dbReference type="Gene3D" id="3.90.1720.30">
    <property type="entry name" value="PPPDE domains"/>
    <property type="match status" value="1"/>
</dbReference>
<dbReference type="InterPro" id="IPR013535">
    <property type="entry name" value="PUL_dom"/>
</dbReference>
<evidence type="ECO:0000259" key="6">
    <source>
        <dbReference type="PROSITE" id="PS51396"/>
    </source>
</evidence>
<gene>
    <name evidence="8" type="ORF">K432DRAFT_328255</name>
</gene>
<sequence length="603" mass="65540">MDVQLYVYDLSKGLARQLSAQFLGTQIDAVYHTSLVFGGIEYFFGQGVHMCYPGTTHHGAPMEIIPMGKTDLPMEVILEYLDALKQIYTAESYDLFLHNCNNFSNDFAMFLVGRGIPGHITSLPQTVLNTPFGQMLRPQIDSAMRSITQAPIPPQQVPPASATSPSRSTRNGMFHKPSVAAEGKVHNVSSLREVESLLDSALKSCAIIFFTSSTCAPCKLVYPAYDDLAAKAGMKAVFIKVDINNAYEVSAKYSVRATPTFMTFLKGQKQEEWSGADENRLRSNAQLLLNAAFPPHPHLSRSVPTLLRTSLRPVTYAKVPPLDKLIAKMGETGRDPAVASMVTFIRTLSNSGAIEAPLPNLPAFAQFLQSATNKLPPDLLFTVFDLLRTALADSRVAGFFAEEHTNTSNLSTTTIIHLLTHVDSFGDTAPYNLRLTTLHLACNLFSSPLFIPHLLAPPFSTLLVSLLTTALLDGKHTALRASATTLALNLAASNHQIRMRAYSNNTPSSSLDASELPEGDQVEMLASLLETLGTETESQEVLKMCVICIGWLAYCAPVNGEVKDLCAVMDAAGTVLKVKFVGEGKEGEGLAREVGREVLGRGW</sequence>
<dbReference type="AlphaFoldDB" id="A0A8E2JFV7"/>
<dbReference type="InterPro" id="IPR017937">
    <property type="entry name" value="Thioredoxin_CS"/>
</dbReference>
<dbReference type="Pfam" id="PF08324">
    <property type="entry name" value="PUL"/>
    <property type="match status" value="1"/>
</dbReference>
<evidence type="ECO:0000313" key="9">
    <source>
        <dbReference type="Proteomes" id="UP000250266"/>
    </source>
</evidence>
<evidence type="ECO:0000256" key="4">
    <source>
        <dbReference type="SAM" id="MobiDB-lite"/>
    </source>
</evidence>
<dbReference type="Gene3D" id="3.40.30.10">
    <property type="entry name" value="Glutaredoxin"/>
    <property type="match status" value="1"/>
</dbReference>
<feature type="domain" description="PUL" evidence="6">
    <location>
        <begin position="301"/>
        <end position="601"/>
    </location>
</feature>
<accession>A0A8E2JFV7</accession>
<dbReference type="Proteomes" id="UP000250266">
    <property type="component" value="Unassembled WGS sequence"/>
</dbReference>
<dbReference type="OrthoDB" id="21221at2759"/>
<dbReference type="InterPro" id="IPR008580">
    <property type="entry name" value="PPPDE_dom"/>
</dbReference>
<evidence type="ECO:0000259" key="5">
    <source>
        <dbReference type="PROSITE" id="PS51352"/>
    </source>
</evidence>
<proteinExistence type="inferred from homology"/>
<dbReference type="InterPro" id="IPR013766">
    <property type="entry name" value="Thioredoxin_domain"/>
</dbReference>
<dbReference type="PROSITE" id="PS51858">
    <property type="entry name" value="PPPDE"/>
    <property type="match status" value="1"/>
</dbReference>
<dbReference type="Pfam" id="PF05903">
    <property type="entry name" value="Peptidase_C97"/>
    <property type="match status" value="1"/>
</dbReference>
<evidence type="ECO:0000256" key="3">
    <source>
        <dbReference type="ARBA" id="ARBA00022801"/>
    </source>
</evidence>
<dbReference type="SUPFAM" id="SSF52833">
    <property type="entry name" value="Thioredoxin-like"/>
    <property type="match status" value="1"/>
</dbReference>
<dbReference type="PROSITE" id="PS51352">
    <property type="entry name" value="THIOREDOXIN_2"/>
    <property type="match status" value="1"/>
</dbReference>
<feature type="domain" description="Thioredoxin" evidence="5">
    <location>
        <begin position="151"/>
        <end position="290"/>
    </location>
</feature>
<reference evidence="8 9" key="1">
    <citation type="journal article" date="2016" name="Nat. Commun.">
        <title>Ectomycorrhizal ecology is imprinted in the genome of the dominant symbiotic fungus Cenococcum geophilum.</title>
        <authorList>
            <consortium name="DOE Joint Genome Institute"/>
            <person name="Peter M."/>
            <person name="Kohler A."/>
            <person name="Ohm R.A."/>
            <person name="Kuo A."/>
            <person name="Krutzmann J."/>
            <person name="Morin E."/>
            <person name="Arend M."/>
            <person name="Barry K.W."/>
            <person name="Binder M."/>
            <person name="Choi C."/>
            <person name="Clum A."/>
            <person name="Copeland A."/>
            <person name="Grisel N."/>
            <person name="Haridas S."/>
            <person name="Kipfer T."/>
            <person name="LaButti K."/>
            <person name="Lindquist E."/>
            <person name="Lipzen A."/>
            <person name="Maire R."/>
            <person name="Meier B."/>
            <person name="Mihaltcheva S."/>
            <person name="Molinier V."/>
            <person name="Murat C."/>
            <person name="Poggeler S."/>
            <person name="Quandt C.A."/>
            <person name="Sperisen C."/>
            <person name="Tritt A."/>
            <person name="Tisserant E."/>
            <person name="Crous P.W."/>
            <person name="Henrissat B."/>
            <person name="Nehls U."/>
            <person name="Egli S."/>
            <person name="Spatafora J.W."/>
            <person name="Grigoriev I.V."/>
            <person name="Martin F.M."/>
        </authorList>
    </citation>
    <scope>NUCLEOTIDE SEQUENCE [LARGE SCALE GENOMIC DNA]</scope>
    <source>
        <strain evidence="8 9">CBS 459.81</strain>
    </source>
</reference>
<dbReference type="InterPro" id="IPR042266">
    <property type="entry name" value="PPPDE_sf"/>
</dbReference>
<keyword evidence="9" id="KW-1185">Reference proteome</keyword>
<dbReference type="GO" id="GO:0070646">
    <property type="term" value="P:protein modification by small protein removal"/>
    <property type="evidence" value="ECO:0007669"/>
    <property type="project" value="TreeGrafter"/>
</dbReference>
<keyword evidence="2" id="KW-0645">Protease</keyword>
<dbReference type="SMART" id="SM01179">
    <property type="entry name" value="DUF862"/>
    <property type="match status" value="1"/>
</dbReference>
<evidence type="ECO:0000256" key="1">
    <source>
        <dbReference type="ARBA" id="ARBA00008140"/>
    </source>
</evidence>
<feature type="region of interest" description="Disordered" evidence="4">
    <location>
        <begin position="151"/>
        <end position="171"/>
    </location>
</feature>
<dbReference type="PANTHER" id="PTHR12378">
    <property type="entry name" value="DESUMOYLATING ISOPEPTIDASE"/>
    <property type="match status" value="1"/>
</dbReference>
<name>A0A8E2JFV7_9PEZI</name>
<evidence type="ECO:0000259" key="7">
    <source>
        <dbReference type="PROSITE" id="PS51858"/>
    </source>
</evidence>
<dbReference type="InterPro" id="IPR036249">
    <property type="entry name" value="Thioredoxin-like_sf"/>
</dbReference>
<feature type="domain" description="PPPDE" evidence="7">
    <location>
        <begin position="1"/>
        <end position="141"/>
    </location>
</feature>
<evidence type="ECO:0000256" key="2">
    <source>
        <dbReference type="ARBA" id="ARBA00022670"/>
    </source>
</evidence>
<dbReference type="GO" id="GO:0006508">
    <property type="term" value="P:proteolysis"/>
    <property type="evidence" value="ECO:0007669"/>
    <property type="project" value="UniProtKB-KW"/>
</dbReference>
<comment type="similarity">
    <text evidence="1">Belongs to the DeSI family.</text>
</comment>
<dbReference type="Pfam" id="PF00085">
    <property type="entry name" value="Thioredoxin"/>
    <property type="match status" value="1"/>
</dbReference>
<dbReference type="InterPro" id="IPR011989">
    <property type="entry name" value="ARM-like"/>
</dbReference>